<organism evidence="1 2">
    <name type="scientific">Polaromonas vacuolata</name>
    <dbReference type="NCBI Taxonomy" id="37448"/>
    <lineage>
        <taxon>Bacteria</taxon>
        <taxon>Pseudomonadati</taxon>
        <taxon>Pseudomonadota</taxon>
        <taxon>Betaproteobacteria</taxon>
        <taxon>Burkholderiales</taxon>
        <taxon>Comamonadaceae</taxon>
        <taxon>Polaromonas</taxon>
    </lineage>
</organism>
<sequence>MSMTKLTTVEIKCPNCGSNQLIQGEAAETVDQVTCVACGTFFSYKAEVEKIASELRNTLVGIVRNTLK</sequence>
<accession>A0A6H2H9F6</accession>
<protein>
    <submittedName>
        <fullName evidence="1">Uncharacterized protein</fullName>
    </submittedName>
</protein>
<dbReference type="KEGG" id="pvac:HC248_01402"/>
<dbReference type="AlphaFoldDB" id="A0A6H2H9F6"/>
<keyword evidence="2" id="KW-1185">Reference proteome</keyword>
<dbReference type="Proteomes" id="UP000502041">
    <property type="component" value="Chromosome"/>
</dbReference>
<name>A0A6H2H9F6_9BURK</name>
<reference evidence="1 2" key="1">
    <citation type="submission" date="2020-04" db="EMBL/GenBank/DDBJ databases">
        <title>Complete genome of a Psychrophilic, Marine, Gas Vacuolate Bacterium Polaromonas vacuolata KCTC 22033T.</title>
        <authorList>
            <person name="Hwang K."/>
            <person name="Kim K.M."/>
        </authorList>
    </citation>
    <scope>NUCLEOTIDE SEQUENCE [LARGE SCALE GENOMIC DNA]</scope>
    <source>
        <strain evidence="1 2">KCTC 22033</strain>
    </source>
</reference>
<gene>
    <name evidence="1" type="ORF">HC248_01402</name>
</gene>
<proteinExistence type="predicted"/>
<evidence type="ECO:0000313" key="2">
    <source>
        <dbReference type="Proteomes" id="UP000502041"/>
    </source>
</evidence>
<evidence type="ECO:0000313" key="1">
    <source>
        <dbReference type="EMBL" id="QJC56116.1"/>
    </source>
</evidence>
<dbReference type="EMBL" id="CP051461">
    <property type="protein sequence ID" value="QJC56116.1"/>
    <property type="molecule type" value="Genomic_DNA"/>
</dbReference>